<dbReference type="InterPro" id="IPR036388">
    <property type="entry name" value="WH-like_DNA-bd_sf"/>
</dbReference>
<feature type="domain" description="N-acetyltransferase" evidence="3">
    <location>
        <begin position="140"/>
        <end position="290"/>
    </location>
</feature>
<dbReference type="Pfam" id="PF00583">
    <property type="entry name" value="Acetyltransf_1"/>
    <property type="match status" value="1"/>
</dbReference>
<dbReference type="AlphaFoldDB" id="A0A369UIJ0"/>
<reference evidence="4 5" key="1">
    <citation type="submission" date="2018-07" db="EMBL/GenBank/DDBJ databases">
        <title>Dyella tabacisoli L4-6T, whole genome shotgun sequence.</title>
        <authorList>
            <person name="Zhou X.-K."/>
            <person name="Li W.-J."/>
            <person name="Duan Y.-Q."/>
        </authorList>
    </citation>
    <scope>NUCLEOTIDE SEQUENCE [LARGE SCALE GENOMIC DNA]</scope>
    <source>
        <strain evidence="4 5">L4-6</strain>
    </source>
</reference>
<evidence type="ECO:0000256" key="2">
    <source>
        <dbReference type="ARBA" id="ARBA00023315"/>
    </source>
</evidence>
<protein>
    <submittedName>
        <fullName evidence="4">MarR family transcriptional regulator</fullName>
    </submittedName>
</protein>
<evidence type="ECO:0000313" key="5">
    <source>
        <dbReference type="Proteomes" id="UP000253782"/>
    </source>
</evidence>
<dbReference type="SUPFAM" id="SSF46785">
    <property type="entry name" value="Winged helix' DNA-binding domain"/>
    <property type="match status" value="1"/>
</dbReference>
<gene>
    <name evidence="4" type="ORF">DVJ77_18645</name>
</gene>
<dbReference type="InterPro" id="IPR050832">
    <property type="entry name" value="Bact_Acetyltransf"/>
</dbReference>
<evidence type="ECO:0000313" key="4">
    <source>
        <dbReference type="EMBL" id="RDD80163.1"/>
    </source>
</evidence>
<dbReference type="SUPFAM" id="SSF55729">
    <property type="entry name" value="Acyl-CoA N-acyltransferases (Nat)"/>
    <property type="match status" value="1"/>
</dbReference>
<dbReference type="InterPro" id="IPR000835">
    <property type="entry name" value="HTH_MarR-typ"/>
</dbReference>
<sequence>MTDAIQRIRRFNRAVTSAVGALDASFLGRGRPLGPARVINAIGRGRSDVAMLREYLGLETSLMSRLLRGLEDEGLIETASNVHDARRRVVRLTKAGKSEFRAYEALSNAQAKAILASHTRPEDLLAAMDLVASVLGRERIAIEEADPRGDIARYCLDAYYAELSRRFEQGFEVSLSRNPAAEQMIRPRGAFLVAMSDGMPIGCVGLKGVGDDVGEIKRLWVAPSARGVGLSRRLMESVEDVALELSIKTLRLDTNRALHEAKQLYLKTGWKEIDRFNDDPYADSFFEKHL</sequence>
<dbReference type="InterPro" id="IPR000182">
    <property type="entry name" value="GNAT_dom"/>
</dbReference>
<evidence type="ECO:0000259" key="3">
    <source>
        <dbReference type="PROSITE" id="PS51186"/>
    </source>
</evidence>
<dbReference type="Proteomes" id="UP000253782">
    <property type="component" value="Unassembled WGS sequence"/>
</dbReference>
<accession>A0A369UIJ0</accession>
<dbReference type="PROSITE" id="PS51186">
    <property type="entry name" value="GNAT"/>
    <property type="match status" value="1"/>
</dbReference>
<keyword evidence="2" id="KW-0012">Acyltransferase</keyword>
<dbReference type="PANTHER" id="PTHR43877">
    <property type="entry name" value="AMINOALKYLPHOSPHONATE N-ACETYLTRANSFERASE-RELATED-RELATED"/>
    <property type="match status" value="1"/>
</dbReference>
<keyword evidence="5" id="KW-1185">Reference proteome</keyword>
<keyword evidence="1" id="KW-0808">Transferase</keyword>
<dbReference type="InterPro" id="IPR036390">
    <property type="entry name" value="WH_DNA-bd_sf"/>
</dbReference>
<evidence type="ECO:0000256" key="1">
    <source>
        <dbReference type="ARBA" id="ARBA00022679"/>
    </source>
</evidence>
<dbReference type="PANTHER" id="PTHR43877:SF2">
    <property type="entry name" value="AMINOALKYLPHOSPHONATE N-ACETYLTRANSFERASE-RELATED"/>
    <property type="match status" value="1"/>
</dbReference>
<dbReference type="Gene3D" id="1.10.10.10">
    <property type="entry name" value="Winged helix-like DNA-binding domain superfamily/Winged helix DNA-binding domain"/>
    <property type="match status" value="1"/>
</dbReference>
<name>A0A369UIJ0_9GAMM</name>
<dbReference type="CDD" id="cd04301">
    <property type="entry name" value="NAT_SF"/>
    <property type="match status" value="1"/>
</dbReference>
<dbReference type="GO" id="GO:0016747">
    <property type="term" value="F:acyltransferase activity, transferring groups other than amino-acyl groups"/>
    <property type="evidence" value="ECO:0007669"/>
    <property type="project" value="InterPro"/>
</dbReference>
<dbReference type="OrthoDB" id="273614at2"/>
<dbReference type="EMBL" id="QQAH01000020">
    <property type="protein sequence ID" value="RDD80163.1"/>
    <property type="molecule type" value="Genomic_DNA"/>
</dbReference>
<organism evidence="4 5">
    <name type="scientific">Dyella tabacisoli</name>
    <dbReference type="NCBI Taxonomy" id="2282381"/>
    <lineage>
        <taxon>Bacteria</taxon>
        <taxon>Pseudomonadati</taxon>
        <taxon>Pseudomonadota</taxon>
        <taxon>Gammaproteobacteria</taxon>
        <taxon>Lysobacterales</taxon>
        <taxon>Rhodanobacteraceae</taxon>
        <taxon>Dyella</taxon>
    </lineage>
</organism>
<dbReference type="Pfam" id="PF12802">
    <property type="entry name" value="MarR_2"/>
    <property type="match status" value="1"/>
</dbReference>
<comment type="caution">
    <text evidence="4">The sequence shown here is derived from an EMBL/GenBank/DDBJ whole genome shotgun (WGS) entry which is preliminary data.</text>
</comment>
<dbReference type="Gene3D" id="3.40.630.30">
    <property type="match status" value="1"/>
</dbReference>
<dbReference type="RefSeq" id="WP_114847041.1">
    <property type="nucleotide sequence ID" value="NZ_JBHSPE010000010.1"/>
</dbReference>
<dbReference type="GO" id="GO:0003700">
    <property type="term" value="F:DNA-binding transcription factor activity"/>
    <property type="evidence" value="ECO:0007669"/>
    <property type="project" value="InterPro"/>
</dbReference>
<dbReference type="InterPro" id="IPR016181">
    <property type="entry name" value="Acyl_CoA_acyltransferase"/>
</dbReference>
<proteinExistence type="predicted"/>